<evidence type="ECO:0000259" key="9">
    <source>
        <dbReference type="SMART" id="SM00746"/>
    </source>
</evidence>
<evidence type="ECO:0000256" key="2">
    <source>
        <dbReference type="ARBA" id="ARBA00022553"/>
    </source>
</evidence>
<organism evidence="10 11">
    <name type="scientific">Nezara viridula</name>
    <name type="common">Southern green stink bug</name>
    <name type="synonym">Cimex viridulus</name>
    <dbReference type="NCBI Taxonomy" id="85310"/>
    <lineage>
        <taxon>Eukaryota</taxon>
        <taxon>Metazoa</taxon>
        <taxon>Ecdysozoa</taxon>
        <taxon>Arthropoda</taxon>
        <taxon>Hexapoda</taxon>
        <taxon>Insecta</taxon>
        <taxon>Pterygota</taxon>
        <taxon>Neoptera</taxon>
        <taxon>Paraneoptera</taxon>
        <taxon>Hemiptera</taxon>
        <taxon>Heteroptera</taxon>
        <taxon>Panheteroptera</taxon>
        <taxon>Pentatomomorpha</taxon>
        <taxon>Pentatomoidea</taxon>
        <taxon>Pentatomidae</taxon>
        <taxon>Pentatominae</taxon>
        <taxon>Nezara</taxon>
    </lineage>
</organism>
<dbReference type="OrthoDB" id="10025028at2759"/>
<keyword evidence="4" id="KW-0677">Repeat</keyword>
<keyword evidence="6" id="KW-0862">Zinc</keyword>
<feature type="region of interest" description="Disordered" evidence="8">
    <location>
        <begin position="1040"/>
        <end position="1087"/>
    </location>
</feature>
<dbReference type="InterPro" id="IPR011017">
    <property type="entry name" value="TRASH_dom"/>
</dbReference>
<feature type="compositionally biased region" description="Polar residues" evidence="8">
    <location>
        <begin position="287"/>
        <end position="299"/>
    </location>
</feature>
<feature type="compositionally biased region" description="Basic and acidic residues" evidence="8">
    <location>
        <begin position="124"/>
        <end position="141"/>
    </location>
</feature>
<dbReference type="InterPro" id="IPR051284">
    <property type="entry name" value="ZnF_MYMT-QRICH1"/>
</dbReference>
<feature type="compositionally biased region" description="Polar residues" evidence="8">
    <location>
        <begin position="60"/>
        <end position="83"/>
    </location>
</feature>
<feature type="domain" description="TRASH" evidence="9">
    <location>
        <begin position="694"/>
        <end position="733"/>
    </location>
</feature>
<evidence type="ECO:0000256" key="3">
    <source>
        <dbReference type="ARBA" id="ARBA00022723"/>
    </source>
</evidence>
<keyword evidence="2" id="KW-0597">Phosphoprotein</keyword>
<proteinExistence type="predicted"/>
<dbReference type="InterPro" id="IPR010507">
    <property type="entry name" value="Znf_MYM"/>
</dbReference>
<dbReference type="EMBL" id="OV725081">
    <property type="protein sequence ID" value="CAH1401897.1"/>
    <property type="molecule type" value="Genomic_DNA"/>
</dbReference>
<keyword evidence="1" id="KW-1017">Isopeptide bond</keyword>
<feature type="domain" description="TRASH" evidence="9">
    <location>
        <begin position="788"/>
        <end position="824"/>
    </location>
</feature>
<keyword evidence="3" id="KW-0479">Metal-binding</keyword>
<feature type="domain" description="TRASH" evidence="9">
    <location>
        <begin position="598"/>
        <end position="638"/>
    </location>
</feature>
<evidence type="ECO:0000256" key="8">
    <source>
        <dbReference type="SAM" id="MobiDB-lite"/>
    </source>
</evidence>
<feature type="compositionally biased region" description="Polar residues" evidence="8">
    <location>
        <begin position="226"/>
        <end position="246"/>
    </location>
</feature>
<dbReference type="PANTHER" id="PTHR45736:SF1">
    <property type="entry name" value="WITHOUT CHILDREN, ISOFORM B"/>
    <property type="match status" value="1"/>
</dbReference>
<dbReference type="Proteomes" id="UP001152798">
    <property type="component" value="Chromosome 5"/>
</dbReference>
<evidence type="ECO:0000256" key="5">
    <source>
        <dbReference type="ARBA" id="ARBA00022771"/>
    </source>
</evidence>
<evidence type="ECO:0000256" key="6">
    <source>
        <dbReference type="ARBA" id="ARBA00022833"/>
    </source>
</evidence>
<feature type="compositionally biased region" description="Polar residues" evidence="8">
    <location>
        <begin position="1"/>
        <end position="27"/>
    </location>
</feature>
<accession>A0A9P0HHL8</accession>
<evidence type="ECO:0000256" key="1">
    <source>
        <dbReference type="ARBA" id="ARBA00022499"/>
    </source>
</evidence>
<feature type="domain" description="TRASH" evidence="9">
    <location>
        <begin position="516"/>
        <end position="552"/>
    </location>
</feature>
<evidence type="ECO:0000256" key="4">
    <source>
        <dbReference type="ARBA" id="ARBA00022737"/>
    </source>
</evidence>
<feature type="domain" description="TRASH" evidence="9">
    <location>
        <begin position="651"/>
        <end position="686"/>
    </location>
</feature>
<dbReference type="InterPro" id="IPR057926">
    <property type="entry name" value="QRICH1_dom"/>
</dbReference>
<dbReference type="GO" id="GO:0008270">
    <property type="term" value="F:zinc ion binding"/>
    <property type="evidence" value="ECO:0007669"/>
    <property type="project" value="UniProtKB-KW"/>
</dbReference>
<keyword evidence="5" id="KW-0863">Zinc-finger</keyword>
<feature type="region of interest" description="Disordered" evidence="8">
    <location>
        <begin position="1268"/>
        <end position="1308"/>
    </location>
</feature>
<sequence>MEVDSNTCKSSSNLEAGNNLISDTSLSGHEDPIHVGNDETEENRIIDKNPTDYMNGLNECESQSCDNLNNSNSQESMKQFSGPNDNEVSNESEIEINQNESSSSGHKDPLGNENSSSENVEGSDEIKSKNNPDKTNEEKNIVSENECSMPGIDKCGDVSILLETNPIACETESNKNVSSESEVVILEDSEMEVDEVTNNSCDSNEKSQSSVKEKESSLNKHDSLQDDLSTDQNSNDSVRVTNFGSTTDKEVSNDQVNGNLEENDDEENFPKIQLVTSLDVFIDEEANTASPAGTSNSPVNPLETDHEDTNDNEDSTNAEQDSGGKNIDCINISDDTNDNTSTSLESESRKDSSPKVYSKNKAKSAKDPSEQEEVITGDKTVSHEYVTKNLELMGDGSYALNDHGYSKPSTPPAEGKEIPKARKSPKTLKVIYPKRKVVDVNQLDIHIMPVPVLKNCLNCAKLAKCCIRIEVGGCECHLCSEDCLEQHKTLQSNTLRRTSIQPENAEEDIISETRVCVQCNADVSVQPEEKTLSWETMEFCNEDCLGKYQSRMWTCCTGCSKEVPTASMGKYCVRFGHEIKQFCCSSCLEDFKKGIKACSYCQKDLSVGDEGFLAPIADKNQFRDFCSQNCLDEYDCMSRNLPAGGLKVEACGVCDKTQLVQVQVITAASTVNLCSEVCFKAFKFVNKSISPNPCYMCKKYFETCSVNKVTVYYENELLSFCSKTCMNINILAKRRIVACNWCKVKKYNFDMIRRKSANKVVTNWCSLNCMALYQVSLNAISLRNKTNCAQCYKYGLPLLHLTMSDATIRNFCSHECVHKFKISYKDISGTGVFPTGGPKRVVRAKSILPANSEKSTTFSENMGKDVSGFKLKPINPAVNASTPVGSAVVQSKHDELHCASPLNTALTIPTPPPNVLTLSAINPDVKNAKIQVYCQTANKAVLTKPYRSTRSSQTDKVEEKGPVLIPVPVPIFVPVPLAMYSIPVPTPFPFPVPIPVPIIIPTTRGTAEEIMADIKKIQDKMPGNPFEAELLMMAEMAEGQKKTLDSEENNSADAKSDEALRLGQKRSNEEIEPDDGPPGKKRKGDFGNNVLDSAVHHLATSQLSLSLKETLGVSAWKHYASQSGERLDLVEMRPGELAQALKRFILNARIPGEGEYTPDQKYYLMLGIQYYLEKSGRIDNIFSDNHFDPFIDVLNEEAKKFQQTFANSSSVITRVEEEHLWESKQLGPHSPATLLATLIYFNTKYFNLTTVEEHMQLSFSHIMKHWKRNPNTTPQPSNNAKPSNSSRNVLLRFHPPQSSLDAPNSKKKKVYEQEAYEDDPYRCPVHLYEFYVSKCPESVKSRNDMFYLNPERSCVPDSPIWYSTSPVHPEVIERALNRFKMVKEINLALLSDV</sequence>
<evidence type="ECO:0000313" key="11">
    <source>
        <dbReference type="Proteomes" id="UP001152798"/>
    </source>
</evidence>
<keyword evidence="11" id="KW-1185">Reference proteome</keyword>
<dbReference type="Pfam" id="PF25561">
    <property type="entry name" value="QRICH1"/>
    <property type="match status" value="1"/>
</dbReference>
<feature type="compositionally biased region" description="Low complexity" evidence="8">
    <location>
        <begin position="95"/>
        <end position="104"/>
    </location>
</feature>
<reference evidence="10" key="1">
    <citation type="submission" date="2022-01" db="EMBL/GenBank/DDBJ databases">
        <authorList>
            <person name="King R."/>
        </authorList>
    </citation>
    <scope>NUCLEOTIDE SEQUENCE</scope>
</reference>
<feature type="domain" description="TRASH" evidence="9">
    <location>
        <begin position="556"/>
        <end position="595"/>
    </location>
</feature>
<feature type="region of interest" description="Disordered" evidence="8">
    <location>
        <begin position="1"/>
        <end position="153"/>
    </location>
</feature>
<evidence type="ECO:0000313" key="10">
    <source>
        <dbReference type="EMBL" id="CAH1401897.1"/>
    </source>
</evidence>
<name>A0A9P0HHL8_NEZVI</name>
<feature type="compositionally biased region" description="Polar residues" evidence="8">
    <location>
        <begin position="1269"/>
        <end position="1288"/>
    </location>
</feature>
<dbReference type="Pfam" id="PF06467">
    <property type="entry name" value="zf-FCS"/>
    <property type="match status" value="1"/>
</dbReference>
<dbReference type="Pfam" id="PF12012">
    <property type="entry name" value="DUF3504"/>
    <property type="match status" value="1"/>
</dbReference>
<keyword evidence="7" id="KW-0832">Ubl conjugation</keyword>
<feature type="region of interest" description="Disordered" evidence="8">
    <location>
        <begin position="187"/>
        <end position="375"/>
    </location>
</feature>
<dbReference type="SMART" id="SM00746">
    <property type="entry name" value="TRASH"/>
    <property type="match status" value="7"/>
</dbReference>
<dbReference type="InterPro" id="IPR021893">
    <property type="entry name" value="ZMYM2-like_C"/>
</dbReference>
<dbReference type="PANTHER" id="PTHR45736">
    <property type="entry name" value="ZINC FINGER MYM-TYPE PROTEIN"/>
    <property type="match status" value="1"/>
</dbReference>
<feature type="compositionally biased region" description="Basic and acidic residues" evidence="8">
    <location>
        <begin position="28"/>
        <end position="50"/>
    </location>
</feature>
<evidence type="ECO:0000256" key="7">
    <source>
        <dbReference type="ARBA" id="ARBA00022843"/>
    </source>
</evidence>
<feature type="domain" description="TRASH" evidence="9">
    <location>
        <begin position="739"/>
        <end position="777"/>
    </location>
</feature>
<protein>
    <recommendedName>
        <fullName evidence="9">TRASH domain-containing protein</fullName>
    </recommendedName>
</protein>
<feature type="compositionally biased region" description="Basic and acidic residues" evidence="8">
    <location>
        <begin position="211"/>
        <end position="224"/>
    </location>
</feature>
<gene>
    <name evidence="10" type="ORF">NEZAVI_LOCUS10834</name>
</gene>